<dbReference type="GO" id="GO:0004807">
    <property type="term" value="F:triose-phosphate isomerase activity"/>
    <property type="evidence" value="ECO:0007669"/>
    <property type="project" value="UniProtKB-EC"/>
</dbReference>
<sequence>MRGSVRWLGTSFKMTKTIAESTAYAARLRDAVGAEPPSGVRLFVIPPATAIEPVARTLGTDSPVLVGAQNAHWADEGAWTGEISMPQAADAGARIVEIGHSERRAHFAETDATVRLKVAAALRHGLVPLVCVGEDAATFAAGRSADQVVAQATAALDGLAGTEAVLLAYEPVWAIGEHGRPAGPAEVAEPVAALRAAVGGRIGGVLYGGSVSPANAAGLLDVPGVDGLFVGRAAWRVAGFLALLELTATR</sequence>
<gene>
    <name evidence="3" type="ORF">E1283_03525</name>
</gene>
<organism evidence="3 4">
    <name type="scientific">Streptomyces hainanensis</name>
    <dbReference type="NCBI Taxonomy" id="402648"/>
    <lineage>
        <taxon>Bacteria</taxon>
        <taxon>Bacillati</taxon>
        <taxon>Actinomycetota</taxon>
        <taxon>Actinomycetes</taxon>
        <taxon>Kitasatosporales</taxon>
        <taxon>Streptomycetaceae</taxon>
        <taxon>Streptomyces</taxon>
    </lineage>
</organism>
<keyword evidence="2" id="KW-0312">Gluconeogenesis</keyword>
<comment type="subunit">
    <text evidence="2">Homodimer.</text>
</comment>
<proteinExistence type="inferred from homology"/>
<dbReference type="Gene3D" id="3.20.20.70">
    <property type="entry name" value="Aldolase class I"/>
    <property type="match status" value="1"/>
</dbReference>
<dbReference type="UniPathway" id="UPA00109">
    <property type="reaction ID" value="UER00189"/>
</dbReference>
<dbReference type="EMBL" id="SMKI01000022">
    <property type="protein sequence ID" value="TDC79085.1"/>
    <property type="molecule type" value="Genomic_DNA"/>
</dbReference>
<comment type="similarity">
    <text evidence="2">Belongs to the triosephosphate isomerase family.</text>
</comment>
<evidence type="ECO:0000256" key="2">
    <source>
        <dbReference type="RuleBase" id="RU363013"/>
    </source>
</evidence>
<dbReference type="AlphaFoldDB" id="A0A4V2Y455"/>
<protein>
    <recommendedName>
        <fullName evidence="2">Triosephosphate isomerase</fullName>
        <ecNumber evidence="2">5.3.1.1</ecNumber>
    </recommendedName>
</protein>
<dbReference type="InterPro" id="IPR035990">
    <property type="entry name" value="TIM_sf"/>
</dbReference>
<comment type="catalytic activity">
    <reaction evidence="2">
        <text>D-glyceraldehyde 3-phosphate = dihydroxyacetone phosphate</text>
        <dbReference type="Rhea" id="RHEA:18585"/>
        <dbReference type="ChEBI" id="CHEBI:57642"/>
        <dbReference type="ChEBI" id="CHEBI:59776"/>
        <dbReference type="EC" id="5.3.1.1"/>
    </reaction>
</comment>
<keyword evidence="1 2" id="KW-0413">Isomerase</keyword>
<evidence type="ECO:0000313" key="3">
    <source>
        <dbReference type="EMBL" id="TDC79085.1"/>
    </source>
</evidence>
<comment type="caution">
    <text evidence="3">The sequence shown here is derived from an EMBL/GenBank/DDBJ whole genome shotgun (WGS) entry which is preliminary data.</text>
</comment>
<dbReference type="PANTHER" id="PTHR21139">
    <property type="entry name" value="TRIOSEPHOSPHATE ISOMERASE"/>
    <property type="match status" value="1"/>
</dbReference>
<keyword evidence="2" id="KW-0963">Cytoplasm</keyword>
<dbReference type="SUPFAM" id="SSF51351">
    <property type="entry name" value="Triosephosphate isomerase (TIM)"/>
    <property type="match status" value="1"/>
</dbReference>
<reference evidence="3 4" key="1">
    <citation type="submission" date="2019-03" db="EMBL/GenBank/DDBJ databases">
        <title>Draft genome sequences of novel Actinobacteria.</title>
        <authorList>
            <person name="Sahin N."/>
            <person name="Ay H."/>
            <person name="Saygin H."/>
        </authorList>
    </citation>
    <scope>NUCLEOTIDE SEQUENCE [LARGE SCALE GENOMIC DNA]</scope>
    <source>
        <strain evidence="3 4">DSM 41900</strain>
    </source>
</reference>
<dbReference type="EC" id="5.3.1.1" evidence="2"/>
<dbReference type="Pfam" id="PF00121">
    <property type="entry name" value="TIM"/>
    <property type="match status" value="1"/>
</dbReference>
<dbReference type="GO" id="GO:0006094">
    <property type="term" value="P:gluconeogenesis"/>
    <property type="evidence" value="ECO:0007669"/>
    <property type="project" value="UniProtKB-UniPathway"/>
</dbReference>
<dbReference type="CDD" id="cd00311">
    <property type="entry name" value="TIM"/>
    <property type="match status" value="1"/>
</dbReference>
<dbReference type="PROSITE" id="PS51440">
    <property type="entry name" value="TIM_2"/>
    <property type="match status" value="1"/>
</dbReference>
<accession>A0A4V2Y455</accession>
<evidence type="ECO:0000256" key="1">
    <source>
        <dbReference type="ARBA" id="ARBA00023235"/>
    </source>
</evidence>
<comment type="pathway">
    <text evidence="2">Carbohydrate degradation; glycolysis; D-glyceraldehyde 3-phosphate from glycerone phosphate: step 1/1.</text>
</comment>
<keyword evidence="4" id="KW-1185">Reference proteome</keyword>
<dbReference type="InterPro" id="IPR000652">
    <property type="entry name" value="Triosephosphate_isomerase"/>
</dbReference>
<dbReference type="GO" id="GO:0019563">
    <property type="term" value="P:glycerol catabolic process"/>
    <property type="evidence" value="ECO:0007669"/>
    <property type="project" value="TreeGrafter"/>
</dbReference>
<dbReference type="PANTHER" id="PTHR21139:SF2">
    <property type="entry name" value="TRIOSEPHOSPHATE ISOMERASE"/>
    <property type="match status" value="1"/>
</dbReference>
<dbReference type="GO" id="GO:0006096">
    <property type="term" value="P:glycolytic process"/>
    <property type="evidence" value="ECO:0007669"/>
    <property type="project" value="UniProtKB-UniPathway"/>
</dbReference>
<dbReference type="InterPro" id="IPR013785">
    <property type="entry name" value="Aldolase_TIM"/>
</dbReference>
<dbReference type="RefSeq" id="WP_132816367.1">
    <property type="nucleotide sequence ID" value="NZ_SMKI01000022.1"/>
</dbReference>
<keyword evidence="2" id="KW-0324">Glycolysis</keyword>
<dbReference type="GO" id="GO:0046166">
    <property type="term" value="P:glyceraldehyde-3-phosphate biosynthetic process"/>
    <property type="evidence" value="ECO:0007669"/>
    <property type="project" value="TreeGrafter"/>
</dbReference>
<dbReference type="NCBIfam" id="NF000722">
    <property type="entry name" value="PRK00042.2-1"/>
    <property type="match status" value="1"/>
</dbReference>
<dbReference type="GO" id="GO:0005829">
    <property type="term" value="C:cytosol"/>
    <property type="evidence" value="ECO:0007669"/>
    <property type="project" value="TreeGrafter"/>
</dbReference>
<dbReference type="Proteomes" id="UP000295345">
    <property type="component" value="Unassembled WGS sequence"/>
</dbReference>
<dbReference type="UniPathway" id="UPA00138"/>
<comment type="subcellular location">
    <subcellularLocation>
        <location evidence="2">Cytoplasm</location>
    </subcellularLocation>
</comment>
<evidence type="ECO:0000313" key="4">
    <source>
        <dbReference type="Proteomes" id="UP000295345"/>
    </source>
</evidence>
<comment type="pathway">
    <text evidence="2">Carbohydrate biosynthesis; gluconeogenesis.</text>
</comment>
<name>A0A4V2Y455_9ACTN</name>
<dbReference type="OrthoDB" id="9809429at2"/>